<dbReference type="Proteomes" id="UP001168821">
    <property type="component" value="Unassembled WGS sequence"/>
</dbReference>
<protein>
    <submittedName>
        <fullName evidence="1">Uncharacterized protein</fullName>
    </submittedName>
</protein>
<keyword evidence="2" id="KW-1185">Reference proteome</keyword>
<accession>A0AA38HIP3</accession>
<dbReference type="AlphaFoldDB" id="A0AA38HIP3"/>
<proteinExistence type="predicted"/>
<organism evidence="1 2">
    <name type="scientific">Zophobas morio</name>
    <dbReference type="NCBI Taxonomy" id="2755281"/>
    <lineage>
        <taxon>Eukaryota</taxon>
        <taxon>Metazoa</taxon>
        <taxon>Ecdysozoa</taxon>
        <taxon>Arthropoda</taxon>
        <taxon>Hexapoda</taxon>
        <taxon>Insecta</taxon>
        <taxon>Pterygota</taxon>
        <taxon>Neoptera</taxon>
        <taxon>Endopterygota</taxon>
        <taxon>Coleoptera</taxon>
        <taxon>Polyphaga</taxon>
        <taxon>Cucujiformia</taxon>
        <taxon>Tenebrionidae</taxon>
        <taxon>Zophobas</taxon>
    </lineage>
</organism>
<reference evidence="1" key="1">
    <citation type="journal article" date="2023" name="G3 (Bethesda)">
        <title>Whole genome assemblies of Zophobas morio and Tenebrio molitor.</title>
        <authorList>
            <person name="Kaur S."/>
            <person name="Stinson S.A."/>
            <person name="diCenzo G.C."/>
        </authorList>
    </citation>
    <scope>NUCLEOTIDE SEQUENCE</scope>
    <source>
        <strain evidence="1">QUZm001</strain>
    </source>
</reference>
<gene>
    <name evidence="1" type="ORF">Zmor_008805</name>
</gene>
<evidence type="ECO:0000313" key="1">
    <source>
        <dbReference type="EMBL" id="KAJ3617625.1"/>
    </source>
</evidence>
<comment type="caution">
    <text evidence="1">The sequence shown here is derived from an EMBL/GenBank/DDBJ whole genome shotgun (WGS) entry which is preliminary data.</text>
</comment>
<sequence>MGLVASTASNVVACDKPNATDNTNPDTNDDQPTATTILADINSKYVALDFSKIVDLKNNEQVNNDLTHEYHISFHMNGLDYYFMSAGFGTGHDKYDEGLTKEELNYV</sequence>
<dbReference type="EMBL" id="JALNTZ010002432">
    <property type="protein sequence ID" value="KAJ3617625.1"/>
    <property type="molecule type" value="Genomic_DNA"/>
</dbReference>
<name>A0AA38HIP3_9CUCU</name>
<evidence type="ECO:0000313" key="2">
    <source>
        <dbReference type="Proteomes" id="UP001168821"/>
    </source>
</evidence>